<feature type="region of interest" description="Disordered" evidence="1">
    <location>
        <begin position="283"/>
        <end position="486"/>
    </location>
</feature>
<reference evidence="2 3" key="1">
    <citation type="journal article" date="2018" name="Sci. Rep.">
        <title>Comparative genomics provides insights into the lifestyle and reveals functional heterogeneity of dark septate endophytic fungi.</title>
        <authorList>
            <person name="Knapp D.G."/>
            <person name="Nemeth J.B."/>
            <person name="Barry K."/>
            <person name="Hainaut M."/>
            <person name="Henrissat B."/>
            <person name="Johnson J."/>
            <person name="Kuo A."/>
            <person name="Lim J.H.P."/>
            <person name="Lipzen A."/>
            <person name="Nolan M."/>
            <person name="Ohm R.A."/>
            <person name="Tamas L."/>
            <person name="Grigoriev I.V."/>
            <person name="Spatafora J.W."/>
            <person name="Nagy L.G."/>
            <person name="Kovacs G.M."/>
        </authorList>
    </citation>
    <scope>NUCLEOTIDE SEQUENCE [LARGE SCALE GENOMIC DNA]</scope>
    <source>
        <strain evidence="2 3">DSE2036</strain>
    </source>
</reference>
<feature type="compositionally biased region" description="Low complexity" evidence="1">
    <location>
        <begin position="352"/>
        <end position="371"/>
    </location>
</feature>
<name>A0A2V1EB56_9PLEO</name>
<dbReference type="OrthoDB" id="1022638at2759"/>
<accession>A0A2V1EB56</accession>
<dbReference type="Proteomes" id="UP000244855">
    <property type="component" value="Unassembled WGS sequence"/>
</dbReference>
<gene>
    <name evidence="2" type="ORF">DM02DRAFT_648883</name>
</gene>
<evidence type="ECO:0000313" key="2">
    <source>
        <dbReference type="EMBL" id="PVI07392.1"/>
    </source>
</evidence>
<dbReference type="EMBL" id="KZ805304">
    <property type="protein sequence ID" value="PVI07392.1"/>
    <property type="molecule type" value="Genomic_DNA"/>
</dbReference>
<organism evidence="2 3">
    <name type="scientific">Periconia macrospinosa</name>
    <dbReference type="NCBI Taxonomy" id="97972"/>
    <lineage>
        <taxon>Eukaryota</taxon>
        <taxon>Fungi</taxon>
        <taxon>Dikarya</taxon>
        <taxon>Ascomycota</taxon>
        <taxon>Pezizomycotina</taxon>
        <taxon>Dothideomycetes</taxon>
        <taxon>Pleosporomycetidae</taxon>
        <taxon>Pleosporales</taxon>
        <taxon>Massarineae</taxon>
        <taxon>Periconiaceae</taxon>
        <taxon>Periconia</taxon>
    </lineage>
</organism>
<keyword evidence="3" id="KW-1185">Reference proteome</keyword>
<protein>
    <submittedName>
        <fullName evidence="2">Uncharacterized protein</fullName>
    </submittedName>
</protein>
<evidence type="ECO:0000256" key="1">
    <source>
        <dbReference type="SAM" id="MobiDB-lite"/>
    </source>
</evidence>
<sequence length="526" mass="57435">MEDKFVELLSGPPVKIIVGCGLSYAPTQEYSLPCKLVAYYSKVLRDEIDKRMQLLVQVNNELEVRRMNPNYPPQTNNIEAKKAAAHSPIVMPSLEPCIFGLFLRFIYQGTYPLSSVYSKPFGPGSSVDDAKERSVPSHIRAWILGGCLSAPVFQNAAIEFVYHTTGKQYNLSPGLVRWVWENTEYFTTPCNTDNENGPNATKGNTLRFRECKLRTLIVDLLISNWSSKNSVVLRHPNLESAWDHLFNTQKSLQEDFNWGMRKSRKLLPVNCYFIHGETGYEPREVSKFPPQDSNQASSAAQARGDTQNPSAPQEPPNNTAAGAKALHTSAVPNREGEAAVATTANKAGTVRSTPSTPFPSGSTQPPQQSSPANLPPPTTQSLTQNRSPHPERPAAPSQHRHPSHLSAISPNVRSQPPAQAQPPPVGEYTVPKTPARQQKNPKKRTQPVSSPSDALTHGVFQKQPQPSSGKHRRLGSISGNAGITRDVDMTAMGKAIEEVGSNDKELPHRGGGAMDIGNGENANGGH</sequence>
<feature type="compositionally biased region" description="Polar residues" evidence="1">
    <location>
        <begin position="304"/>
        <end position="320"/>
    </location>
</feature>
<feature type="compositionally biased region" description="Basic and acidic residues" evidence="1">
    <location>
        <begin position="498"/>
        <end position="508"/>
    </location>
</feature>
<evidence type="ECO:0000313" key="3">
    <source>
        <dbReference type="Proteomes" id="UP000244855"/>
    </source>
</evidence>
<proteinExistence type="predicted"/>
<feature type="region of interest" description="Disordered" evidence="1">
    <location>
        <begin position="498"/>
        <end position="526"/>
    </location>
</feature>
<dbReference type="AlphaFoldDB" id="A0A2V1EB56"/>